<sequence>MEFWENRDSQNETELTLATCKQSECSRSERYNGIKCIRCYSQLDLTPLRDQSCASRTPAICTESNISLLVHGAQTGITFPFFEQLLLQKFDESGLEMGGLGNGKLLSRSLTSQATMLSYVCLILHHMLELLVFLTEYVMTNDGCSDVIGHPSIKPQSVSFHFLVLVCHCAPSRKCMK</sequence>
<gene>
    <name evidence="1" type="ORF">V6N12_076370</name>
</gene>
<accession>A0ABR2D9M1</accession>
<name>A0ABR2D9M1_9ROSI</name>
<organism evidence="1 2">
    <name type="scientific">Hibiscus sabdariffa</name>
    <name type="common">roselle</name>
    <dbReference type="NCBI Taxonomy" id="183260"/>
    <lineage>
        <taxon>Eukaryota</taxon>
        <taxon>Viridiplantae</taxon>
        <taxon>Streptophyta</taxon>
        <taxon>Embryophyta</taxon>
        <taxon>Tracheophyta</taxon>
        <taxon>Spermatophyta</taxon>
        <taxon>Magnoliopsida</taxon>
        <taxon>eudicotyledons</taxon>
        <taxon>Gunneridae</taxon>
        <taxon>Pentapetalae</taxon>
        <taxon>rosids</taxon>
        <taxon>malvids</taxon>
        <taxon>Malvales</taxon>
        <taxon>Malvaceae</taxon>
        <taxon>Malvoideae</taxon>
        <taxon>Hibiscus</taxon>
    </lineage>
</organism>
<dbReference type="Proteomes" id="UP001472677">
    <property type="component" value="Unassembled WGS sequence"/>
</dbReference>
<proteinExistence type="predicted"/>
<evidence type="ECO:0000313" key="2">
    <source>
        <dbReference type="Proteomes" id="UP001472677"/>
    </source>
</evidence>
<keyword evidence="2" id="KW-1185">Reference proteome</keyword>
<evidence type="ECO:0000313" key="1">
    <source>
        <dbReference type="EMBL" id="KAK8533089.1"/>
    </source>
</evidence>
<protein>
    <submittedName>
        <fullName evidence="1">Uncharacterized protein</fullName>
    </submittedName>
</protein>
<dbReference type="EMBL" id="JBBPBM010000033">
    <property type="protein sequence ID" value="KAK8533089.1"/>
    <property type="molecule type" value="Genomic_DNA"/>
</dbReference>
<reference evidence="1 2" key="1">
    <citation type="journal article" date="2024" name="G3 (Bethesda)">
        <title>Genome assembly of Hibiscus sabdariffa L. provides insights into metabolisms of medicinal natural products.</title>
        <authorList>
            <person name="Kim T."/>
        </authorList>
    </citation>
    <scope>NUCLEOTIDE SEQUENCE [LARGE SCALE GENOMIC DNA]</scope>
    <source>
        <strain evidence="1">TK-2024</strain>
        <tissue evidence="1">Old leaves</tissue>
    </source>
</reference>
<comment type="caution">
    <text evidence="1">The sequence shown here is derived from an EMBL/GenBank/DDBJ whole genome shotgun (WGS) entry which is preliminary data.</text>
</comment>